<evidence type="ECO:0000256" key="2">
    <source>
        <dbReference type="ARBA" id="ARBA00022555"/>
    </source>
</evidence>
<dbReference type="InterPro" id="IPR036416">
    <property type="entry name" value="Pept_tRNA_hydro_sf"/>
</dbReference>
<reference evidence="10 11" key="1">
    <citation type="submission" date="2021-05" db="EMBL/GenBank/DDBJ databases">
        <title>A Polyphasic approach of four new species of the genus Ohtaekwangia: Ohtaekwangia histidinii sp. nov., Ohtaekwangia cretensis sp. nov., Ohtaekwangia indiensis sp. nov., Ohtaekwangia reichenbachii sp. nov. from diverse environment.</title>
        <authorList>
            <person name="Octaviana S."/>
        </authorList>
    </citation>
    <scope>NUCLEOTIDE SEQUENCE [LARGE SCALE GENOMIC DNA]</scope>
    <source>
        <strain evidence="10 11">PWU20</strain>
    </source>
</reference>
<proteinExistence type="inferred from homology"/>
<feature type="binding site" evidence="7">
    <location>
        <position position="64"/>
    </location>
    <ligand>
        <name>tRNA</name>
        <dbReference type="ChEBI" id="CHEBI:17843"/>
    </ligand>
</feature>
<dbReference type="PANTHER" id="PTHR17224:SF1">
    <property type="entry name" value="PEPTIDYL-TRNA HYDROLASE"/>
    <property type="match status" value="1"/>
</dbReference>
<dbReference type="GO" id="GO:0004045">
    <property type="term" value="F:peptidyl-tRNA hydrolase activity"/>
    <property type="evidence" value="ECO:0007669"/>
    <property type="project" value="UniProtKB-EC"/>
</dbReference>
<evidence type="ECO:0000256" key="3">
    <source>
        <dbReference type="ARBA" id="ARBA00022801"/>
    </source>
</evidence>
<sequence>MKYLIAGLGNIGPEYELTRHNAGFLILDQLADTQQAAFKIDRLAEKAEFRFKGRTVHLIKPSTYMNLSGKAIAYWLNELKIEKQNLLVVVDEIALPFGSLRLRTKGSSAGHNGLKNIELLLGGQEYSRLRVGIGNTFNQGKQVDYVLGKFSKEEFEKFPEIAKKANEMILSFCTAGPAITMSQFND</sequence>
<comment type="similarity">
    <text evidence="5 7 9">Belongs to the PTH family.</text>
</comment>
<evidence type="ECO:0000313" key="11">
    <source>
        <dbReference type="Proteomes" id="UP000772618"/>
    </source>
</evidence>
<keyword evidence="2 7" id="KW-0820">tRNA-binding</keyword>
<dbReference type="EC" id="3.1.1.29" evidence="1 7"/>
<evidence type="ECO:0000256" key="9">
    <source>
        <dbReference type="RuleBase" id="RU004320"/>
    </source>
</evidence>
<evidence type="ECO:0000256" key="6">
    <source>
        <dbReference type="ARBA" id="ARBA00050038"/>
    </source>
</evidence>
<dbReference type="InterPro" id="IPR001328">
    <property type="entry name" value="Pept_tRNA_hydro"/>
</dbReference>
<comment type="caution">
    <text evidence="10">The sequence shown here is derived from an EMBL/GenBank/DDBJ whole genome shotgun (WGS) entry which is preliminary data.</text>
</comment>
<evidence type="ECO:0000256" key="7">
    <source>
        <dbReference type="HAMAP-Rule" id="MF_00083"/>
    </source>
</evidence>
<evidence type="ECO:0000256" key="4">
    <source>
        <dbReference type="ARBA" id="ARBA00022884"/>
    </source>
</evidence>
<dbReference type="Pfam" id="PF01195">
    <property type="entry name" value="Pept_tRNA_hydro"/>
    <property type="match status" value="1"/>
</dbReference>
<feature type="binding site" evidence="7">
    <location>
        <position position="15"/>
    </location>
    <ligand>
        <name>tRNA</name>
        <dbReference type="ChEBI" id="CHEBI:17843"/>
    </ligand>
</feature>
<feature type="binding site" evidence="7">
    <location>
        <position position="66"/>
    </location>
    <ligand>
        <name>tRNA</name>
        <dbReference type="ChEBI" id="CHEBI:17843"/>
    </ligand>
</feature>
<protein>
    <recommendedName>
        <fullName evidence="6 7">Peptidyl-tRNA hydrolase</fullName>
        <shortName evidence="7">Pth</shortName>
        <ecNumber evidence="1 7">3.1.1.29</ecNumber>
    </recommendedName>
</protein>
<keyword evidence="11" id="KW-1185">Reference proteome</keyword>
<organism evidence="10 11">
    <name type="scientific">Chryseosolibacter indicus</name>
    <dbReference type="NCBI Taxonomy" id="2782351"/>
    <lineage>
        <taxon>Bacteria</taxon>
        <taxon>Pseudomonadati</taxon>
        <taxon>Bacteroidota</taxon>
        <taxon>Cytophagia</taxon>
        <taxon>Cytophagales</taxon>
        <taxon>Chryseotaleaceae</taxon>
        <taxon>Chryseosolibacter</taxon>
    </lineage>
</organism>
<feature type="binding site" evidence="7">
    <location>
        <position position="112"/>
    </location>
    <ligand>
        <name>tRNA</name>
        <dbReference type="ChEBI" id="CHEBI:17843"/>
    </ligand>
</feature>
<dbReference type="EMBL" id="JAHESD010000052">
    <property type="protein sequence ID" value="MBT1705327.1"/>
    <property type="molecule type" value="Genomic_DNA"/>
</dbReference>
<dbReference type="SUPFAM" id="SSF53178">
    <property type="entry name" value="Peptidyl-tRNA hydrolase-like"/>
    <property type="match status" value="1"/>
</dbReference>
<feature type="active site" description="Proton acceptor" evidence="7">
    <location>
        <position position="20"/>
    </location>
</feature>
<comment type="catalytic activity">
    <reaction evidence="7 8">
        <text>an N-acyl-L-alpha-aminoacyl-tRNA + H2O = an N-acyl-L-amino acid + a tRNA + H(+)</text>
        <dbReference type="Rhea" id="RHEA:54448"/>
        <dbReference type="Rhea" id="RHEA-COMP:10123"/>
        <dbReference type="Rhea" id="RHEA-COMP:13883"/>
        <dbReference type="ChEBI" id="CHEBI:15377"/>
        <dbReference type="ChEBI" id="CHEBI:15378"/>
        <dbReference type="ChEBI" id="CHEBI:59874"/>
        <dbReference type="ChEBI" id="CHEBI:78442"/>
        <dbReference type="ChEBI" id="CHEBI:138191"/>
        <dbReference type="EC" id="3.1.1.29"/>
    </reaction>
</comment>
<comment type="function">
    <text evidence="7">Hydrolyzes ribosome-free peptidyl-tRNAs (with 1 or more amino acids incorporated), which drop off the ribosome during protein synthesis, or as a result of ribosome stalling.</text>
</comment>
<evidence type="ECO:0000256" key="1">
    <source>
        <dbReference type="ARBA" id="ARBA00013260"/>
    </source>
</evidence>
<dbReference type="InterPro" id="IPR018171">
    <property type="entry name" value="Pept_tRNA_hydro_CS"/>
</dbReference>
<feature type="site" description="Stabilizes the basic form of H active site to accept a proton" evidence="7">
    <location>
        <position position="91"/>
    </location>
</feature>
<feature type="site" description="Discriminates between blocked and unblocked aminoacyl-tRNA" evidence="7">
    <location>
        <position position="10"/>
    </location>
</feature>
<dbReference type="NCBIfam" id="TIGR00447">
    <property type="entry name" value="pth"/>
    <property type="match status" value="1"/>
</dbReference>
<dbReference type="HAMAP" id="MF_00083">
    <property type="entry name" value="Pept_tRNA_hydro_bact"/>
    <property type="match status" value="1"/>
</dbReference>
<gene>
    <name evidence="7 10" type="primary">pth</name>
    <name evidence="10" type="ORF">KK060_18695</name>
</gene>
<accession>A0ABS5VV72</accession>
<keyword evidence="4 7" id="KW-0694">RNA-binding</keyword>
<evidence type="ECO:0000256" key="5">
    <source>
        <dbReference type="ARBA" id="ARBA00038063"/>
    </source>
</evidence>
<dbReference type="Gene3D" id="3.40.50.1470">
    <property type="entry name" value="Peptidyl-tRNA hydrolase"/>
    <property type="match status" value="1"/>
</dbReference>
<dbReference type="Proteomes" id="UP000772618">
    <property type="component" value="Unassembled WGS sequence"/>
</dbReference>
<keyword evidence="3 7" id="KW-0378">Hydrolase</keyword>
<comment type="function">
    <text evidence="7">Catalyzes the release of premature peptidyl moieties from peptidyl-tRNA molecules trapped in stalled 50S ribosomal subunits, and thus maintains levels of free tRNAs and 50S ribosomes.</text>
</comment>
<dbReference type="PROSITE" id="PS01195">
    <property type="entry name" value="PEPT_TRNA_HYDROL_1"/>
    <property type="match status" value="1"/>
</dbReference>
<dbReference type="PROSITE" id="PS01196">
    <property type="entry name" value="PEPT_TRNA_HYDROL_2"/>
    <property type="match status" value="1"/>
</dbReference>
<keyword evidence="7" id="KW-0963">Cytoplasm</keyword>
<dbReference type="CDD" id="cd00462">
    <property type="entry name" value="PTH"/>
    <property type="match status" value="1"/>
</dbReference>
<comment type="subcellular location">
    <subcellularLocation>
        <location evidence="7">Cytoplasm</location>
    </subcellularLocation>
</comment>
<dbReference type="PANTHER" id="PTHR17224">
    <property type="entry name" value="PEPTIDYL-TRNA HYDROLASE"/>
    <property type="match status" value="1"/>
</dbReference>
<dbReference type="RefSeq" id="WP_254155278.1">
    <property type="nucleotide sequence ID" value="NZ_JAHESD010000052.1"/>
</dbReference>
<comment type="subunit">
    <text evidence="7">Monomer.</text>
</comment>
<evidence type="ECO:0000313" key="10">
    <source>
        <dbReference type="EMBL" id="MBT1705327.1"/>
    </source>
</evidence>
<name>A0ABS5VV72_9BACT</name>
<evidence type="ECO:0000256" key="8">
    <source>
        <dbReference type="RuleBase" id="RU000673"/>
    </source>
</evidence>